<evidence type="ECO:0000313" key="4">
    <source>
        <dbReference type="EMBL" id="TJZ54656.1"/>
    </source>
</evidence>
<sequence>MRLAAPIAAGAGLRAWFVTGVLRGVLPGSPTGRVRVCWTHVEADRSRSARSSLQEVSVSRLSRRTVVPLLLALVVAAGIGLYLFQPWKAFTDTAVNEALPAASAPGAKDGTQMKDNAGMKDGEPSKTSAEPKDLAEGSFVTHEHGTSGIARTIRLADGGQLLRLENLKTSEGPDVRVYLSPRDINAVKTGLGDGAVQLGKLKGNLGNQNYTVPAGTDLSKFRSAVIWCERFSVSFGAADLAPEKG</sequence>
<dbReference type="Proteomes" id="UP000308697">
    <property type="component" value="Unassembled WGS sequence"/>
</dbReference>
<feature type="region of interest" description="Disordered" evidence="1">
    <location>
        <begin position="102"/>
        <end position="132"/>
    </location>
</feature>
<name>A0A4U0NK42_9ACTN</name>
<organism evidence="4 5">
    <name type="scientific">Streptomyces piniterrae</name>
    <dbReference type="NCBI Taxonomy" id="2571125"/>
    <lineage>
        <taxon>Bacteria</taxon>
        <taxon>Bacillati</taxon>
        <taxon>Actinomycetota</taxon>
        <taxon>Actinomycetes</taxon>
        <taxon>Kitasatosporales</taxon>
        <taxon>Streptomycetaceae</taxon>
        <taxon>Streptomyces</taxon>
    </lineage>
</organism>
<evidence type="ECO:0000256" key="2">
    <source>
        <dbReference type="SAM" id="Phobius"/>
    </source>
</evidence>
<keyword evidence="2" id="KW-1133">Transmembrane helix</keyword>
<dbReference type="InterPro" id="IPR019545">
    <property type="entry name" value="DM13_domain"/>
</dbReference>
<feature type="transmembrane region" description="Helical" evidence="2">
    <location>
        <begin position="66"/>
        <end position="84"/>
    </location>
</feature>
<proteinExistence type="predicted"/>
<evidence type="ECO:0000313" key="5">
    <source>
        <dbReference type="Proteomes" id="UP000308697"/>
    </source>
</evidence>
<comment type="caution">
    <text evidence="4">The sequence shown here is derived from an EMBL/GenBank/DDBJ whole genome shotgun (WGS) entry which is preliminary data.</text>
</comment>
<dbReference type="EMBL" id="SUMB01000004">
    <property type="protein sequence ID" value="TJZ54656.1"/>
    <property type="molecule type" value="Genomic_DNA"/>
</dbReference>
<feature type="compositionally biased region" description="Basic and acidic residues" evidence="1">
    <location>
        <begin position="117"/>
        <end position="132"/>
    </location>
</feature>
<dbReference type="Pfam" id="PF10517">
    <property type="entry name" value="DM13"/>
    <property type="match status" value="1"/>
</dbReference>
<evidence type="ECO:0000256" key="1">
    <source>
        <dbReference type="SAM" id="MobiDB-lite"/>
    </source>
</evidence>
<evidence type="ECO:0000259" key="3">
    <source>
        <dbReference type="PROSITE" id="PS51549"/>
    </source>
</evidence>
<feature type="domain" description="DM13" evidence="3">
    <location>
        <begin position="137"/>
        <end position="241"/>
    </location>
</feature>
<keyword evidence="5" id="KW-1185">Reference proteome</keyword>
<accession>A0A4U0NK42</accession>
<keyword evidence="2" id="KW-0812">Transmembrane</keyword>
<dbReference type="PROSITE" id="PS51549">
    <property type="entry name" value="DM13"/>
    <property type="match status" value="1"/>
</dbReference>
<dbReference type="OrthoDB" id="4751481at2"/>
<gene>
    <name evidence="4" type="ORF">FCH28_13385</name>
</gene>
<dbReference type="AlphaFoldDB" id="A0A4U0NK42"/>
<protein>
    <submittedName>
        <fullName evidence="4">Electron transporter</fullName>
    </submittedName>
</protein>
<reference evidence="4 5" key="1">
    <citation type="submission" date="2019-04" db="EMBL/GenBank/DDBJ databases">
        <title>Streptomyces piniterrae sp. nov., a heliquinomycin-producing actinomycete isolated from rhizosphere soil of Pinus yunnanensis.</title>
        <authorList>
            <person name="Zhuang X."/>
            <person name="Zhao J."/>
        </authorList>
    </citation>
    <scope>NUCLEOTIDE SEQUENCE [LARGE SCALE GENOMIC DNA]</scope>
    <source>
        <strain evidence="5">jys28</strain>
    </source>
</reference>
<keyword evidence="2" id="KW-0472">Membrane</keyword>